<protein>
    <recommendedName>
        <fullName evidence="1">Chromo domain-containing protein</fullName>
    </recommendedName>
</protein>
<dbReference type="Proteomes" id="UP001652660">
    <property type="component" value="Chromosome 6c"/>
</dbReference>
<evidence type="ECO:0000313" key="3">
    <source>
        <dbReference type="RefSeq" id="XP_071909815.1"/>
    </source>
</evidence>
<dbReference type="GeneID" id="140008821"/>
<dbReference type="SMART" id="SM00298">
    <property type="entry name" value="CHROMO"/>
    <property type="match status" value="1"/>
</dbReference>
<dbReference type="SUPFAM" id="SSF54160">
    <property type="entry name" value="Chromo domain-like"/>
    <property type="match status" value="1"/>
</dbReference>
<dbReference type="InterPro" id="IPR056924">
    <property type="entry name" value="SH3_Tf2-1"/>
</dbReference>
<evidence type="ECO:0000313" key="2">
    <source>
        <dbReference type="Proteomes" id="UP001652660"/>
    </source>
</evidence>
<proteinExistence type="predicted"/>
<dbReference type="Pfam" id="PF24626">
    <property type="entry name" value="SH3_Tf2-1"/>
    <property type="match status" value="1"/>
</dbReference>
<organism evidence="2 3">
    <name type="scientific">Coffea arabica</name>
    <name type="common">Arabian coffee</name>
    <dbReference type="NCBI Taxonomy" id="13443"/>
    <lineage>
        <taxon>Eukaryota</taxon>
        <taxon>Viridiplantae</taxon>
        <taxon>Streptophyta</taxon>
        <taxon>Embryophyta</taxon>
        <taxon>Tracheophyta</taxon>
        <taxon>Spermatophyta</taxon>
        <taxon>Magnoliopsida</taxon>
        <taxon>eudicotyledons</taxon>
        <taxon>Gunneridae</taxon>
        <taxon>Pentapetalae</taxon>
        <taxon>asterids</taxon>
        <taxon>lamiids</taxon>
        <taxon>Gentianales</taxon>
        <taxon>Rubiaceae</taxon>
        <taxon>Ixoroideae</taxon>
        <taxon>Gardenieae complex</taxon>
        <taxon>Bertiereae - Coffeeae clade</taxon>
        <taxon>Coffeeae</taxon>
        <taxon>Coffea</taxon>
    </lineage>
</organism>
<dbReference type="InterPro" id="IPR016197">
    <property type="entry name" value="Chromo-like_dom_sf"/>
</dbReference>
<reference evidence="3" key="1">
    <citation type="submission" date="2025-08" db="UniProtKB">
        <authorList>
            <consortium name="RefSeq"/>
        </authorList>
    </citation>
    <scope>IDENTIFICATION</scope>
    <source>
        <tissue evidence="3">Leaves</tissue>
    </source>
</reference>
<sequence>MAEFAYNSSVNRLTGYSPFEAVTGNNPRKPIDLLPLPVSARPSAEAEAFPKHILDIHDEVRRRIATSNERYKAHTDLKKIFAEFEEGDYGPFKVLKKISSNAYVLELSDDMGISNVFNIEDLTAYDGHLDDSAGGTSKVALPPPTRLHEAIEDVLDHQIVSTRGGGYQKFLVHWRGQPRTDCTWITESEFQKLNPDFYERYQAINSPGSSLLKPRRDDRDRWQKSTKVYRRHGKDVSNAQALIWHAFDDKERTWELV</sequence>
<gene>
    <name evidence="3" type="primary">LOC140008821</name>
</gene>
<evidence type="ECO:0000259" key="1">
    <source>
        <dbReference type="PROSITE" id="PS50013"/>
    </source>
</evidence>
<dbReference type="Gene3D" id="2.40.50.40">
    <property type="match status" value="1"/>
</dbReference>
<dbReference type="RefSeq" id="XP_071909815.1">
    <property type="nucleotide sequence ID" value="XM_072053714.1"/>
</dbReference>
<dbReference type="InterPro" id="IPR000953">
    <property type="entry name" value="Chromo/chromo_shadow_dom"/>
</dbReference>
<keyword evidence="2" id="KW-1185">Reference proteome</keyword>
<accession>A0ABM4URA8</accession>
<dbReference type="InterPro" id="IPR023780">
    <property type="entry name" value="Chromo_domain"/>
</dbReference>
<dbReference type="PROSITE" id="PS50013">
    <property type="entry name" value="CHROMO_2"/>
    <property type="match status" value="1"/>
</dbReference>
<dbReference type="Pfam" id="PF00385">
    <property type="entry name" value="Chromo"/>
    <property type="match status" value="1"/>
</dbReference>
<name>A0ABM4URA8_COFAR</name>
<feature type="domain" description="Chromo" evidence="1">
    <location>
        <begin position="149"/>
        <end position="202"/>
    </location>
</feature>